<evidence type="ECO:0000256" key="4">
    <source>
        <dbReference type="ARBA" id="ARBA00023141"/>
    </source>
</evidence>
<evidence type="ECO:0000259" key="9">
    <source>
        <dbReference type="PROSITE" id="PS51171"/>
    </source>
</evidence>
<dbReference type="AlphaFoldDB" id="A0A6L8W4D1"/>
<dbReference type="PIRSF" id="PIRSF001500">
    <property type="entry name" value="Chor_mut_pdt_Ppr"/>
    <property type="match status" value="1"/>
</dbReference>
<dbReference type="PANTHER" id="PTHR21022:SF19">
    <property type="entry name" value="PREPHENATE DEHYDRATASE-RELATED"/>
    <property type="match status" value="1"/>
</dbReference>
<keyword evidence="3" id="KW-0028">Amino-acid biosynthesis</keyword>
<comment type="caution">
    <text evidence="11">The sequence shown here is derived from an EMBL/GenBank/DDBJ whole genome shotgun (WGS) entry which is preliminary data.</text>
</comment>
<feature type="site" description="Essential for prephenate dehydratase activity" evidence="8">
    <location>
        <position position="177"/>
    </location>
</feature>
<evidence type="ECO:0000256" key="2">
    <source>
        <dbReference type="ARBA" id="ARBA00013147"/>
    </source>
</evidence>
<organism evidence="11 12">
    <name type="scientific">Sneathiella litorea</name>
    <dbReference type="NCBI Taxonomy" id="2606216"/>
    <lineage>
        <taxon>Bacteria</taxon>
        <taxon>Pseudomonadati</taxon>
        <taxon>Pseudomonadota</taxon>
        <taxon>Alphaproteobacteria</taxon>
        <taxon>Sneathiellales</taxon>
        <taxon>Sneathiellaceae</taxon>
        <taxon>Sneathiella</taxon>
    </lineage>
</organism>
<evidence type="ECO:0000313" key="11">
    <source>
        <dbReference type="EMBL" id="MZR29372.1"/>
    </source>
</evidence>
<reference evidence="11 12" key="1">
    <citation type="submission" date="2019-12" db="EMBL/GenBank/DDBJ databases">
        <title>Snethiella sp. nov. sp. isolated from sea sand.</title>
        <authorList>
            <person name="Kim J."/>
            <person name="Jeong S.E."/>
            <person name="Jung H.S."/>
            <person name="Jeon C.O."/>
        </authorList>
    </citation>
    <scope>NUCLEOTIDE SEQUENCE [LARGE SCALE GENOMIC DNA]</scope>
    <source>
        <strain evidence="11 12">DP05</strain>
    </source>
</reference>
<dbReference type="Pfam" id="PF00800">
    <property type="entry name" value="PDT"/>
    <property type="match status" value="1"/>
</dbReference>
<dbReference type="GO" id="GO:0005737">
    <property type="term" value="C:cytoplasm"/>
    <property type="evidence" value="ECO:0007669"/>
    <property type="project" value="TreeGrafter"/>
</dbReference>
<dbReference type="EC" id="4.2.1.51" evidence="2"/>
<dbReference type="Gene3D" id="3.40.190.10">
    <property type="entry name" value="Periplasmic binding protein-like II"/>
    <property type="match status" value="2"/>
</dbReference>
<comment type="catalytic activity">
    <reaction evidence="7">
        <text>prephenate + H(+) = 3-phenylpyruvate + CO2 + H2O</text>
        <dbReference type="Rhea" id="RHEA:21648"/>
        <dbReference type="ChEBI" id="CHEBI:15377"/>
        <dbReference type="ChEBI" id="CHEBI:15378"/>
        <dbReference type="ChEBI" id="CHEBI:16526"/>
        <dbReference type="ChEBI" id="CHEBI:18005"/>
        <dbReference type="ChEBI" id="CHEBI:29934"/>
        <dbReference type="EC" id="4.2.1.51"/>
    </reaction>
</comment>
<evidence type="ECO:0000256" key="5">
    <source>
        <dbReference type="ARBA" id="ARBA00023222"/>
    </source>
</evidence>
<dbReference type="Gene3D" id="3.30.70.260">
    <property type="match status" value="1"/>
</dbReference>
<dbReference type="GO" id="GO:0004664">
    <property type="term" value="F:prephenate dehydratase activity"/>
    <property type="evidence" value="ECO:0007669"/>
    <property type="project" value="UniProtKB-EC"/>
</dbReference>
<dbReference type="UniPathway" id="UPA00121">
    <property type="reaction ID" value="UER00345"/>
</dbReference>
<dbReference type="InterPro" id="IPR002912">
    <property type="entry name" value="ACT_dom"/>
</dbReference>
<dbReference type="CDD" id="cd04905">
    <property type="entry name" value="ACT_CM-PDT"/>
    <property type="match status" value="1"/>
</dbReference>
<dbReference type="NCBIfam" id="NF008866">
    <property type="entry name" value="PRK11899.1"/>
    <property type="match status" value="1"/>
</dbReference>
<dbReference type="PANTHER" id="PTHR21022">
    <property type="entry name" value="PREPHENATE DEHYDRATASE P PROTEIN"/>
    <property type="match status" value="1"/>
</dbReference>
<evidence type="ECO:0000256" key="6">
    <source>
        <dbReference type="ARBA" id="ARBA00023239"/>
    </source>
</evidence>
<evidence type="ECO:0000259" key="10">
    <source>
        <dbReference type="PROSITE" id="PS51671"/>
    </source>
</evidence>
<dbReference type="SUPFAM" id="SSF53850">
    <property type="entry name" value="Periplasmic binding protein-like II"/>
    <property type="match status" value="1"/>
</dbReference>
<dbReference type="Proteomes" id="UP000476030">
    <property type="component" value="Unassembled WGS sequence"/>
</dbReference>
<dbReference type="GO" id="GO:0009094">
    <property type="term" value="P:L-phenylalanine biosynthetic process"/>
    <property type="evidence" value="ECO:0007669"/>
    <property type="project" value="UniProtKB-UniPathway"/>
</dbReference>
<dbReference type="InterPro" id="IPR045865">
    <property type="entry name" value="ACT-like_dom_sf"/>
</dbReference>
<comment type="pathway">
    <text evidence="1">Amino-acid biosynthesis; L-phenylalanine biosynthesis; phenylpyruvate from prephenate: step 1/1.</text>
</comment>
<protein>
    <recommendedName>
        <fullName evidence="2">prephenate dehydratase</fullName>
        <ecNumber evidence="2">4.2.1.51</ecNumber>
    </recommendedName>
</protein>
<keyword evidence="12" id="KW-1185">Reference proteome</keyword>
<dbReference type="EMBL" id="WTUW01000001">
    <property type="protein sequence ID" value="MZR29372.1"/>
    <property type="molecule type" value="Genomic_DNA"/>
</dbReference>
<dbReference type="SUPFAM" id="SSF55021">
    <property type="entry name" value="ACT-like"/>
    <property type="match status" value="1"/>
</dbReference>
<keyword evidence="4" id="KW-0057">Aromatic amino acid biosynthesis</keyword>
<dbReference type="RefSeq" id="WP_161313850.1">
    <property type="nucleotide sequence ID" value="NZ_WTUW01000001.1"/>
</dbReference>
<dbReference type="CDD" id="cd13631">
    <property type="entry name" value="PBP2_Ct-PDT_like"/>
    <property type="match status" value="1"/>
</dbReference>
<gene>
    <name evidence="11" type="ORF">GQE98_01870</name>
</gene>
<dbReference type="InterPro" id="IPR018528">
    <property type="entry name" value="Preph_deHydtase_CS"/>
</dbReference>
<name>A0A6L8W4D1_9PROT</name>
<evidence type="ECO:0000256" key="1">
    <source>
        <dbReference type="ARBA" id="ARBA00004741"/>
    </source>
</evidence>
<dbReference type="PROSITE" id="PS00857">
    <property type="entry name" value="PREPHENATE_DEHYDR_1"/>
    <property type="match status" value="1"/>
</dbReference>
<sequence length="286" mass="31027">MSDIDPDNRIAFQGVPGAYGHLSCSTVFPGMEAIACDTFADALGMVRDGDAALAMIPIENSLGGRVADIHHLLPESGLYIIGEHFQPVMHQLLGVPGAILSDVKAVHSHEQALSQCRGLTRDLGIEPVIHADTAGSAKMIAELGDKTQASIASSLAGEIYGLEVLRDRVEDRIGNTTRFIIMSRQRQDPDPKNGSCMMSFVFQVRSQPAALYKALGGFATNGINVTKLESYITDASFEAAQFYIDIEGHPDEARVARAIEELQFFSAKLKILGVYPTNPYRRQYGT</sequence>
<dbReference type="InterPro" id="IPR008242">
    <property type="entry name" value="Chor_mutase/pphenate_deHydtase"/>
</dbReference>
<keyword evidence="5" id="KW-0584">Phenylalanine biosynthesis</keyword>
<dbReference type="PROSITE" id="PS51671">
    <property type="entry name" value="ACT"/>
    <property type="match status" value="1"/>
</dbReference>
<evidence type="ECO:0000256" key="7">
    <source>
        <dbReference type="ARBA" id="ARBA00047848"/>
    </source>
</evidence>
<proteinExistence type="predicted"/>
<evidence type="ECO:0000256" key="3">
    <source>
        <dbReference type="ARBA" id="ARBA00022605"/>
    </source>
</evidence>
<evidence type="ECO:0000256" key="8">
    <source>
        <dbReference type="PIRSR" id="PIRSR001500-2"/>
    </source>
</evidence>
<feature type="domain" description="ACT" evidence="10">
    <location>
        <begin position="199"/>
        <end position="276"/>
    </location>
</feature>
<dbReference type="PROSITE" id="PS51171">
    <property type="entry name" value="PREPHENATE_DEHYDR_3"/>
    <property type="match status" value="1"/>
</dbReference>
<accession>A0A6L8W4D1</accession>
<dbReference type="InterPro" id="IPR001086">
    <property type="entry name" value="Preph_deHydtase"/>
</dbReference>
<keyword evidence="6 11" id="KW-0456">Lyase</keyword>
<feature type="domain" description="Prephenate dehydratase" evidence="9">
    <location>
        <begin position="9"/>
        <end position="184"/>
    </location>
</feature>
<evidence type="ECO:0000313" key="12">
    <source>
        <dbReference type="Proteomes" id="UP000476030"/>
    </source>
</evidence>